<sequence length="93" mass="9623">MLLLGRSQFGGCAQAWYLSAAFLGVVPWFIVFLGSLSTIVETDSIKSRDFAVGAIVGVLSLGAAFVTGFATDTAPPGVHTTAYCHDGSRPAGK</sequence>
<evidence type="ECO:0000313" key="2">
    <source>
        <dbReference type="EMBL" id="GIG14229.1"/>
    </source>
</evidence>
<evidence type="ECO:0000256" key="1">
    <source>
        <dbReference type="SAM" id="Phobius"/>
    </source>
</evidence>
<proteinExistence type="predicted"/>
<protein>
    <submittedName>
        <fullName evidence="2">Uncharacterized protein</fullName>
    </submittedName>
</protein>
<feature type="transmembrane region" description="Helical" evidence="1">
    <location>
        <begin position="15"/>
        <end position="38"/>
    </location>
</feature>
<dbReference type="EMBL" id="BONJ01000009">
    <property type="protein sequence ID" value="GIG14229.1"/>
    <property type="molecule type" value="Genomic_DNA"/>
</dbReference>
<keyword evidence="1" id="KW-0472">Membrane</keyword>
<organism evidence="2 3">
    <name type="scientific">Catellatospora methionotrophica</name>
    <dbReference type="NCBI Taxonomy" id="121620"/>
    <lineage>
        <taxon>Bacteria</taxon>
        <taxon>Bacillati</taxon>
        <taxon>Actinomycetota</taxon>
        <taxon>Actinomycetes</taxon>
        <taxon>Micromonosporales</taxon>
        <taxon>Micromonosporaceae</taxon>
        <taxon>Catellatospora</taxon>
    </lineage>
</organism>
<gene>
    <name evidence="2" type="ORF">Cme02nite_25610</name>
</gene>
<dbReference type="AlphaFoldDB" id="A0A8J3LEW2"/>
<keyword evidence="1" id="KW-0812">Transmembrane</keyword>
<reference evidence="2" key="1">
    <citation type="submission" date="2021-01" db="EMBL/GenBank/DDBJ databases">
        <title>Whole genome shotgun sequence of Catellatospora methionotrophica NBRC 14553.</title>
        <authorList>
            <person name="Komaki H."/>
            <person name="Tamura T."/>
        </authorList>
    </citation>
    <scope>NUCLEOTIDE SEQUENCE</scope>
    <source>
        <strain evidence="2">NBRC 14553</strain>
    </source>
</reference>
<name>A0A8J3LEW2_9ACTN</name>
<comment type="caution">
    <text evidence="2">The sequence shown here is derived from an EMBL/GenBank/DDBJ whole genome shotgun (WGS) entry which is preliminary data.</text>
</comment>
<keyword evidence="1" id="KW-1133">Transmembrane helix</keyword>
<keyword evidence="3" id="KW-1185">Reference proteome</keyword>
<feature type="transmembrane region" description="Helical" evidence="1">
    <location>
        <begin position="50"/>
        <end position="70"/>
    </location>
</feature>
<dbReference type="Proteomes" id="UP000660339">
    <property type="component" value="Unassembled WGS sequence"/>
</dbReference>
<accession>A0A8J3LEW2</accession>
<evidence type="ECO:0000313" key="3">
    <source>
        <dbReference type="Proteomes" id="UP000660339"/>
    </source>
</evidence>